<dbReference type="EMBL" id="CAEZWE010000003">
    <property type="protein sequence ID" value="CAB4641788.1"/>
    <property type="molecule type" value="Genomic_DNA"/>
</dbReference>
<evidence type="ECO:0000256" key="1">
    <source>
        <dbReference type="SAM" id="Coils"/>
    </source>
</evidence>
<organism evidence="2">
    <name type="scientific">freshwater metagenome</name>
    <dbReference type="NCBI Taxonomy" id="449393"/>
    <lineage>
        <taxon>unclassified sequences</taxon>
        <taxon>metagenomes</taxon>
        <taxon>ecological metagenomes</taxon>
    </lineage>
</organism>
<reference evidence="2" key="1">
    <citation type="submission" date="2020-05" db="EMBL/GenBank/DDBJ databases">
        <authorList>
            <person name="Chiriac C."/>
            <person name="Salcher M."/>
            <person name="Ghai R."/>
            <person name="Kavagutti S V."/>
        </authorList>
    </citation>
    <scope>NUCLEOTIDE SEQUENCE</scope>
</reference>
<protein>
    <submittedName>
        <fullName evidence="2">Unannotated protein</fullName>
    </submittedName>
</protein>
<evidence type="ECO:0000313" key="3">
    <source>
        <dbReference type="EMBL" id="CAB4641788.1"/>
    </source>
</evidence>
<gene>
    <name evidence="2" type="ORF">UFOPK1704_00493</name>
    <name evidence="3" type="ORF">UFOPK2169_00146</name>
</gene>
<feature type="coiled-coil region" evidence="1">
    <location>
        <begin position="43"/>
        <end position="70"/>
    </location>
</feature>
<dbReference type="AlphaFoldDB" id="A0A6J6E9J3"/>
<proteinExistence type="predicted"/>
<keyword evidence="1" id="KW-0175">Coiled coil</keyword>
<name>A0A6J6E9J3_9ZZZZ</name>
<evidence type="ECO:0000313" key="2">
    <source>
        <dbReference type="EMBL" id="CAB4571984.1"/>
    </source>
</evidence>
<accession>A0A6J6E9J3</accession>
<dbReference type="EMBL" id="CAEZTQ010000074">
    <property type="protein sequence ID" value="CAB4571984.1"/>
    <property type="molecule type" value="Genomic_DNA"/>
</dbReference>
<sequence>MANNPLRKIVSRVGMAIDWRVRDVLESERQATIELGKTFVAGAAQITDQQNLLEQRVAELEKRIAELEKGTH</sequence>